<gene>
    <name evidence="8" type="ORF">BDN70DRAFT_887085</name>
</gene>
<dbReference type="Gene3D" id="2.30.30.100">
    <property type="match status" value="1"/>
</dbReference>
<organism evidence="8 9">
    <name type="scientific">Pholiota conissans</name>
    <dbReference type="NCBI Taxonomy" id="109636"/>
    <lineage>
        <taxon>Eukaryota</taxon>
        <taxon>Fungi</taxon>
        <taxon>Dikarya</taxon>
        <taxon>Basidiomycota</taxon>
        <taxon>Agaricomycotina</taxon>
        <taxon>Agaricomycetes</taxon>
        <taxon>Agaricomycetidae</taxon>
        <taxon>Agaricales</taxon>
        <taxon>Agaricineae</taxon>
        <taxon>Strophariaceae</taxon>
        <taxon>Pholiota</taxon>
    </lineage>
</organism>
<dbReference type="InterPro" id="IPR025761">
    <property type="entry name" value="FFD_box"/>
</dbReference>
<dbReference type="InterPro" id="IPR025609">
    <property type="entry name" value="Lsm14-like_N"/>
</dbReference>
<evidence type="ECO:0000259" key="5">
    <source>
        <dbReference type="PROSITE" id="PS51513"/>
    </source>
</evidence>
<feature type="compositionally biased region" description="Low complexity" evidence="3">
    <location>
        <begin position="135"/>
        <end position="153"/>
    </location>
</feature>
<feature type="domain" description="FFD box profile" evidence="5">
    <location>
        <begin position="267"/>
        <end position="283"/>
    </location>
</feature>
<keyword evidence="9" id="KW-1185">Reference proteome</keyword>
<accession>A0A9P5YNY4</accession>
<feature type="compositionally biased region" description="Low complexity" evidence="3">
    <location>
        <begin position="110"/>
        <end position="127"/>
    </location>
</feature>
<dbReference type="InterPro" id="IPR047575">
    <property type="entry name" value="Sm"/>
</dbReference>
<evidence type="ECO:0000256" key="3">
    <source>
        <dbReference type="SAM" id="MobiDB-lite"/>
    </source>
</evidence>
<dbReference type="Pfam" id="PF09532">
    <property type="entry name" value="FDF"/>
    <property type="match status" value="1"/>
</dbReference>
<feature type="compositionally biased region" description="Gly residues" evidence="3">
    <location>
        <begin position="358"/>
        <end position="369"/>
    </location>
</feature>
<protein>
    <recommendedName>
        <fullName evidence="10">Scd6-like Sm domain-containing protein</fullName>
    </recommendedName>
</protein>
<dbReference type="AlphaFoldDB" id="A0A9P5YNY4"/>
<dbReference type="InterPro" id="IPR010920">
    <property type="entry name" value="LSM_dom_sf"/>
</dbReference>
<feature type="compositionally biased region" description="Polar residues" evidence="3">
    <location>
        <begin position="372"/>
        <end position="381"/>
    </location>
</feature>
<evidence type="ECO:0008006" key="10">
    <source>
        <dbReference type="Google" id="ProtNLM"/>
    </source>
</evidence>
<evidence type="ECO:0000313" key="9">
    <source>
        <dbReference type="Proteomes" id="UP000807469"/>
    </source>
</evidence>
<feature type="compositionally biased region" description="Low complexity" evidence="3">
    <location>
        <begin position="274"/>
        <end position="287"/>
    </location>
</feature>
<dbReference type="GO" id="GO:0000932">
    <property type="term" value="C:P-body"/>
    <property type="evidence" value="ECO:0007669"/>
    <property type="project" value="TreeGrafter"/>
</dbReference>
<proteinExistence type="predicted"/>
<feature type="region of interest" description="Disordered" evidence="3">
    <location>
        <begin position="185"/>
        <end position="381"/>
    </location>
</feature>
<dbReference type="SMART" id="SM01271">
    <property type="entry name" value="LSM14"/>
    <property type="match status" value="1"/>
</dbReference>
<dbReference type="OrthoDB" id="21539at2759"/>
<dbReference type="PROSITE" id="PS51512">
    <property type="entry name" value="DFDF"/>
    <property type="match status" value="1"/>
</dbReference>
<dbReference type="CDD" id="cd01736">
    <property type="entry name" value="LSm14_N"/>
    <property type="match status" value="1"/>
</dbReference>
<evidence type="ECO:0000256" key="2">
    <source>
        <dbReference type="PROSITE-ProRule" id="PRU00869"/>
    </source>
</evidence>
<evidence type="ECO:0000259" key="4">
    <source>
        <dbReference type="PROSITE" id="PS51512"/>
    </source>
</evidence>
<dbReference type="PROSITE" id="PS51513">
    <property type="entry name" value="FFD"/>
    <property type="match status" value="1"/>
</dbReference>
<feature type="domain" description="Sm" evidence="7">
    <location>
        <begin position="1"/>
        <end position="80"/>
    </location>
</feature>
<feature type="region of interest" description="Disordered" evidence="3">
    <location>
        <begin position="105"/>
        <end position="167"/>
    </location>
</feature>
<feature type="domain" description="DFDF" evidence="4">
    <location>
        <begin position="207"/>
        <end position="243"/>
    </location>
</feature>
<dbReference type="SUPFAM" id="SSF50182">
    <property type="entry name" value="Sm-like ribonucleoproteins"/>
    <property type="match status" value="1"/>
</dbReference>
<dbReference type="PANTHER" id="PTHR13586">
    <property type="entry name" value="SCD6 PROTEIN-RELATED"/>
    <property type="match status" value="1"/>
</dbReference>
<feature type="compositionally biased region" description="Low complexity" evidence="3">
    <location>
        <begin position="250"/>
        <end position="262"/>
    </location>
</feature>
<evidence type="ECO:0000259" key="7">
    <source>
        <dbReference type="PROSITE" id="PS52002"/>
    </source>
</evidence>
<feature type="compositionally biased region" description="Gly residues" evidence="3">
    <location>
        <begin position="288"/>
        <end position="312"/>
    </location>
</feature>
<dbReference type="InterPro" id="IPR025762">
    <property type="entry name" value="DFDF"/>
</dbReference>
<evidence type="ECO:0000259" key="6">
    <source>
        <dbReference type="PROSITE" id="PS51536"/>
    </source>
</evidence>
<dbReference type="GO" id="GO:0033962">
    <property type="term" value="P:P-body assembly"/>
    <property type="evidence" value="ECO:0007669"/>
    <property type="project" value="TreeGrafter"/>
</dbReference>
<reference evidence="8" key="1">
    <citation type="submission" date="2020-11" db="EMBL/GenBank/DDBJ databases">
        <authorList>
            <consortium name="DOE Joint Genome Institute"/>
            <person name="Ahrendt S."/>
            <person name="Riley R."/>
            <person name="Andreopoulos W."/>
            <person name="Labutti K."/>
            <person name="Pangilinan J."/>
            <person name="Ruiz-Duenas F.J."/>
            <person name="Barrasa J.M."/>
            <person name="Sanchez-Garcia M."/>
            <person name="Camarero S."/>
            <person name="Miyauchi S."/>
            <person name="Serrano A."/>
            <person name="Linde D."/>
            <person name="Babiker R."/>
            <person name="Drula E."/>
            <person name="Ayuso-Fernandez I."/>
            <person name="Pacheco R."/>
            <person name="Padilla G."/>
            <person name="Ferreira P."/>
            <person name="Barriuso J."/>
            <person name="Kellner H."/>
            <person name="Castanera R."/>
            <person name="Alfaro M."/>
            <person name="Ramirez L."/>
            <person name="Pisabarro A.G."/>
            <person name="Kuo A."/>
            <person name="Tritt A."/>
            <person name="Lipzen A."/>
            <person name="He G."/>
            <person name="Yan M."/>
            <person name="Ng V."/>
            <person name="Cullen D."/>
            <person name="Martin F."/>
            <person name="Rosso M.-N."/>
            <person name="Henrissat B."/>
            <person name="Hibbett D."/>
            <person name="Martinez A.T."/>
            <person name="Grigoriev I.V."/>
        </authorList>
    </citation>
    <scope>NUCLEOTIDE SEQUENCE</scope>
    <source>
        <strain evidence="8">CIRM-BRFM 674</strain>
    </source>
</reference>
<feature type="compositionally biased region" description="Gly residues" evidence="3">
    <location>
        <begin position="329"/>
        <end position="350"/>
    </location>
</feature>
<dbReference type="SMART" id="SM01199">
    <property type="entry name" value="FDF"/>
    <property type="match status" value="1"/>
</dbReference>
<name>A0A9P5YNY4_9AGAR</name>
<dbReference type="PANTHER" id="PTHR13586:SF0">
    <property type="entry name" value="TRAILER HITCH, ISOFORM H"/>
    <property type="match status" value="1"/>
</dbReference>
<evidence type="ECO:0000313" key="8">
    <source>
        <dbReference type="EMBL" id="KAF9472346.1"/>
    </source>
</evidence>
<evidence type="ECO:0000256" key="1">
    <source>
        <dbReference type="PROSITE-ProRule" id="PRU00846"/>
    </source>
</evidence>
<dbReference type="InterPro" id="IPR025768">
    <property type="entry name" value="TFG_box"/>
</dbReference>
<dbReference type="InterPro" id="IPR019050">
    <property type="entry name" value="FDF_dom"/>
</dbReference>
<dbReference type="Pfam" id="PF12701">
    <property type="entry name" value="LSM14"/>
    <property type="match status" value="1"/>
</dbReference>
<dbReference type="PROSITE" id="PS52002">
    <property type="entry name" value="SM"/>
    <property type="match status" value="1"/>
</dbReference>
<feature type="short sequence motif" description="FFD box" evidence="1">
    <location>
        <begin position="267"/>
        <end position="283"/>
    </location>
</feature>
<dbReference type="PROSITE" id="PS51536">
    <property type="entry name" value="TFG"/>
    <property type="match status" value="1"/>
</dbReference>
<dbReference type="EMBL" id="MU155546">
    <property type="protein sequence ID" value="KAF9472346.1"/>
    <property type="molecule type" value="Genomic_DNA"/>
</dbReference>
<comment type="caution">
    <text evidence="8">The sequence shown here is derived from an EMBL/GenBank/DDBJ whole genome shotgun (WGS) entry which is preliminary data.</text>
</comment>
<dbReference type="GO" id="GO:0003729">
    <property type="term" value="F:mRNA binding"/>
    <property type="evidence" value="ECO:0007669"/>
    <property type="project" value="TreeGrafter"/>
</dbReference>
<feature type="domain" description="TFG box profile" evidence="6">
    <location>
        <begin position="311"/>
        <end position="331"/>
    </location>
</feature>
<feature type="compositionally biased region" description="Basic and acidic residues" evidence="3">
    <location>
        <begin position="314"/>
        <end position="323"/>
    </location>
</feature>
<feature type="short sequence motif" description="TFG box" evidence="2">
    <location>
        <begin position="311"/>
        <end position="331"/>
    </location>
</feature>
<dbReference type="Proteomes" id="UP000807469">
    <property type="component" value="Unassembled WGS sequence"/>
</dbReference>
<dbReference type="GO" id="GO:0034063">
    <property type="term" value="P:stress granule assembly"/>
    <property type="evidence" value="ECO:0007669"/>
    <property type="project" value="TreeGrafter"/>
</dbReference>
<sequence length="381" mass="38725">MALSFIGKPISLISHSDVRYRGILAGIDPQASTIQLSNVYSMGTESRRPPNQFIAPVQDPYAYIIFRASEVKDLAVDEPATTPGPSVHDDPAVLGASAPIPKPAYPPYPTGAAPPGGVAPAPSVVPHQPYPQGPAAPAQQQQQQPSAQQQQAAIRGGPAPNARRPNPVHTAAASLETVERALGDLRVSGGGAPTHVPRGGRRGAARHNETQISVPKTDFDFESSNAKFDKAAHSPAGGSATKASTEDGDATSGSESAAAAAPAEKETAYNPQKSFFDSLSSSSAAGPQQGGGGYQGGGYRGRRGGGGQGGAGRNRREEEREKNVATFGEPGGVGLLGPGGYVGGWGGYGRRGGRPRRGGGGGRGGGNGNGTPPVQTPQARV</sequence>